<protein>
    <submittedName>
        <fullName evidence="2">Perlucin</fullName>
    </submittedName>
</protein>
<dbReference type="InterPro" id="IPR016186">
    <property type="entry name" value="C-type_lectin-like/link_sf"/>
</dbReference>
<dbReference type="Gene3D" id="3.10.100.10">
    <property type="entry name" value="Mannose-Binding Protein A, subunit A"/>
    <property type="match status" value="1"/>
</dbReference>
<name>A0A0K8VVF2_BACLA</name>
<evidence type="ECO:0000313" key="2">
    <source>
        <dbReference type="EMBL" id="JAI42857.1"/>
    </source>
</evidence>
<dbReference type="Pfam" id="PF00059">
    <property type="entry name" value="Lectin_C"/>
    <property type="match status" value="1"/>
</dbReference>
<dbReference type="InterPro" id="IPR050111">
    <property type="entry name" value="C-type_lectin/snaclec_domain"/>
</dbReference>
<dbReference type="SMART" id="SM00034">
    <property type="entry name" value="CLECT"/>
    <property type="match status" value="1"/>
</dbReference>
<dbReference type="OrthoDB" id="6340082at2759"/>
<dbReference type="EMBL" id="GDHF01009457">
    <property type="protein sequence ID" value="JAI42857.1"/>
    <property type="molecule type" value="Transcribed_RNA"/>
</dbReference>
<sequence>TGSLYILHWFTAYRIHLFRIRMEIRVTMALAQYILIFCFTGVLCNTANTSAPSADCSTDTHPFIPIGSKYYLINAAVKMNWFEAGLFCRTFGSDLAVIESEAEMDALSFHVTTNGNLWKYFWLGITDLAVEGKFMSHYNGRAMPYAKWARGQPDDSQKREDCVHLWPVNNIYFMNDYPCYSEGYALCKMRPRPKCCSESGLSNCSLKKLVQEYVRNACPILDCRD</sequence>
<dbReference type="AlphaFoldDB" id="A0A0K8VVF2"/>
<reference evidence="2" key="1">
    <citation type="submission" date="2015-06" db="EMBL/GenBank/DDBJ databases">
        <authorList>
            <person name="Hoefler B.C."/>
            <person name="Straight P.D."/>
        </authorList>
    </citation>
    <scope>NUCLEOTIDE SEQUENCE</scope>
</reference>
<dbReference type="PROSITE" id="PS50041">
    <property type="entry name" value="C_TYPE_LECTIN_2"/>
    <property type="match status" value="1"/>
</dbReference>
<feature type="non-terminal residue" evidence="2">
    <location>
        <position position="1"/>
    </location>
</feature>
<proteinExistence type="predicted"/>
<organism evidence="2">
    <name type="scientific">Bactrocera latifrons</name>
    <name type="common">Malaysian fruit fly</name>
    <name type="synonym">Chaetodacus latifrons</name>
    <dbReference type="NCBI Taxonomy" id="174628"/>
    <lineage>
        <taxon>Eukaryota</taxon>
        <taxon>Metazoa</taxon>
        <taxon>Ecdysozoa</taxon>
        <taxon>Arthropoda</taxon>
        <taxon>Hexapoda</taxon>
        <taxon>Insecta</taxon>
        <taxon>Pterygota</taxon>
        <taxon>Neoptera</taxon>
        <taxon>Endopterygota</taxon>
        <taxon>Diptera</taxon>
        <taxon>Brachycera</taxon>
        <taxon>Muscomorpha</taxon>
        <taxon>Tephritoidea</taxon>
        <taxon>Tephritidae</taxon>
        <taxon>Bactrocera</taxon>
        <taxon>Bactrocera</taxon>
    </lineage>
</organism>
<dbReference type="PANTHER" id="PTHR22803">
    <property type="entry name" value="MANNOSE, PHOSPHOLIPASE, LECTIN RECEPTOR RELATED"/>
    <property type="match status" value="1"/>
</dbReference>
<dbReference type="SUPFAM" id="SSF56436">
    <property type="entry name" value="C-type lectin-like"/>
    <property type="match status" value="1"/>
</dbReference>
<dbReference type="InterPro" id="IPR016187">
    <property type="entry name" value="CTDL_fold"/>
</dbReference>
<dbReference type="InterPro" id="IPR001304">
    <property type="entry name" value="C-type_lectin-like"/>
</dbReference>
<dbReference type="CDD" id="cd00037">
    <property type="entry name" value="CLECT"/>
    <property type="match status" value="1"/>
</dbReference>
<gene>
    <name evidence="2" type="primary">PLC_2</name>
    <name evidence="2" type="ORF">c0_g1_i1</name>
</gene>
<evidence type="ECO:0000259" key="1">
    <source>
        <dbReference type="PROSITE" id="PS50041"/>
    </source>
</evidence>
<accession>A0A0K8VVF2</accession>
<feature type="domain" description="C-type lectin" evidence="1">
    <location>
        <begin position="66"/>
        <end position="188"/>
    </location>
</feature>